<protein>
    <submittedName>
        <fullName evidence="1">Gp42</fullName>
    </submittedName>
</protein>
<name>Q8GE85_MYCAV</name>
<organism evidence="1">
    <name type="scientific">Mycobacterium avium</name>
    <dbReference type="NCBI Taxonomy" id="1764"/>
    <lineage>
        <taxon>Bacteria</taxon>
        <taxon>Bacillati</taxon>
        <taxon>Actinomycetota</taxon>
        <taxon>Actinomycetes</taxon>
        <taxon>Mycobacteriales</taxon>
        <taxon>Mycobacteriaceae</taxon>
        <taxon>Mycobacterium</taxon>
        <taxon>Mycobacterium avium complex (MAC)</taxon>
    </lineage>
</organism>
<reference evidence="1" key="1">
    <citation type="journal article" date="2003" name="Vet. Microbiol.">
        <title>Characterization of genetic differences between Mycobacterium avium subsp. avium strains of diverse virulence with a focus on the glycopeptidolipid biosynthesis cluster.</title>
        <authorList>
            <person name="Krzywinska E."/>
            <person name="Schorey J.S."/>
        </authorList>
    </citation>
    <scope>NUCLEOTIDE SEQUENCE</scope>
    <source>
        <strain evidence="1">A5</strain>
    </source>
</reference>
<proteinExistence type="predicted"/>
<gene>
    <name evidence="1" type="primary">gp42</name>
</gene>
<accession>Q8GE85</accession>
<evidence type="ECO:0000313" key="1">
    <source>
        <dbReference type="EMBL" id="AAN05768.1"/>
    </source>
</evidence>
<sequence>MCRPTLCWNADNVAMLMEFRDIRNRAALAKAINWPRTTVYRSFNEDWSGRVRMEVLVAMSVTFDVPIGWLVLDPQER</sequence>
<dbReference type="EMBL" id="AY130970">
    <property type="protein sequence ID" value="AAN05768.1"/>
    <property type="molecule type" value="Genomic_DNA"/>
</dbReference>
<dbReference type="AlphaFoldDB" id="Q8GE85"/>